<dbReference type="InterPro" id="IPR013589">
    <property type="entry name" value="Bac_transglu_N"/>
</dbReference>
<sequence length="259" mass="29658">MKLMVNHQTHYFYSDLVNSSIQYIKMTPSTNSHQCVKHWDVSVPGVREMKLDAFRNVWLTTTQRKPYQQMTIMAQGIVEMNPNKPEGVQDDLNPNLFLQPTLSTMCDTDMKSFADCYVPRINRANLIRLSEAILEHIPYVSNQTSVHTSAIEAFQRRQGVCQDHSHVMIAMCKYLGIPARYVSGYLYVPHMAHLASHAWVEAYLDDTWYCFDTSNQLFTPQSHIYVAVGRDYWDVAPVRGVRDKGGVESMNSIVQVLGC</sequence>
<dbReference type="AlphaFoldDB" id="A0A1A7R7S4"/>
<evidence type="ECO:0000313" key="3">
    <source>
        <dbReference type="Proteomes" id="UP000185753"/>
    </source>
</evidence>
<dbReference type="PANTHER" id="PTHR33490:SF6">
    <property type="entry name" value="SLL1049 PROTEIN"/>
    <property type="match status" value="1"/>
</dbReference>
<dbReference type="InterPro" id="IPR002931">
    <property type="entry name" value="Transglutaminase-like"/>
</dbReference>
<dbReference type="PANTHER" id="PTHR33490">
    <property type="entry name" value="BLR5614 PROTEIN-RELATED"/>
    <property type="match status" value="1"/>
</dbReference>
<accession>A0A1A7R7S4</accession>
<gene>
    <name evidence="2" type="ORF">A9J31_09955</name>
</gene>
<dbReference type="Pfam" id="PF01841">
    <property type="entry name" value="Transglut_core"/>
    <property type="match status" value="1"/>
</dbReference>
<dbReference type="Gene3D" id="3.10.620.30">
    <property type="match status" value="1"/>
</dbReference>
<dbReference type="RefSeq" id="WP_067767334.1">
    <property type="nucleotide sequence ID" value="NZ_JBLZYA010000002.1"/>
</dbReference>
<organism evidence="2 3">
    <name type="scientific">Acinetobacter gandensis</name>
    <dbReference type="NCBI Taxonomy" id="1443941"/>
    <lineage>
        <taxon>Bacteria</taxon>
        <taxon>Pseudomonadati</taxon>
        <taxon>Pseudomonadota</taxon>
        <taxon>Gammaproteobacteria</taxon>
        <taxon>Moraxellales</taxon>
        <taxon>Moraxellaceae</taxon>
        <taxon>Acinetobacter</taxon>
    </lineage>
</organism>
<keyword evidence="3" id="KW-1185">Reference proteome</keyword>
<dbReference type="InterPro" id="IPR038765">
    <property type="entry name" value="Papain-like_cys_pep_sf"/>
</dbReference>
<dbReference type="Pfam" id="PF08379">
    <property type="entry name" value="Bact_transglu_N"/>
    <property type="match status" value="1"/>
</dbReference>
<comment type="caution">
    <text evidence="2">The sequence shown here is derived from an EMBL/GenBank/DDBJ whole genome shotgun (WGS) entry which is preliminary data.</text>
</comment>
<evidence type="ECO:0000313" key="2">
    <source>
        <dbReference type="EMBL" id="OBX27543.1"/>
    </source>
</evidence>
<protein>
    <submittedName>
        <fullName evidence="2">Transglutaminase</fullName>
    </submittedName>
</protein>
<dbReference type="SMART" id="SM00460">
    <property type="entry name" value="TGc"/>
    <property type="match status" value="1"/>
</dbReference>
<feature type="domain" description="Transglutaminase-like" evidence="1">
    <location>
        <begin position="153"/>
        <end position="215"/>
    </location>
</feature>
<dbReference type="EMBL" id="LZDS01000029">
    <property type="protein sequence ID" value="OBX27543.1"/>
    <property type="molecule type" value="Genomic_DNA"/>
</dbReference>
<dbReference type="STRING" id="1443941.A9J31_09955"/>
<dbReference type="SUPFAM" id="SSF54001">
    <property type="entry name" value="Cysteine proteinases"/>
    <property type="match status" value="1"/>
</dbReference>
<reference evidence="3" key="1">
    <citation type="submission" date="2016-06" db="EMBL/GenBank/DDBJ databases">
        <authorList>
            <person name="Radolfova-Krizova L."/>
            <person name="Nemec A."/>
        </authorList>
    </citation>
    <scope>NUCLEOTIDE SEQUENCE [LARGE SCALE GENOMIC DNA]</scope>
    <source>
        <strain evidence="3">ANC 4275</strain>
    </source>
</reference>
<proteinExistence type="predicted"/>
<dbReference type="OrthoDB" id="5438043at2"/>
<name>A0A1A7R7S4_9GAMM</name>
<dbReference type="Proteomes" id="UP000185753">
    <property type="component" value="Unassembled WGS sequence"/>
</dbReference>
<evidence type="ECO:0000259" key="1">
    <source>
        <dbReference type="SMART" id="SM00460"/>
    </source>
</evidence>